<feature type="active site" evidence="13">
    <location>
        <position position="7"/>
    </location>
</feature>
<dbReference type="GO" id="GO:0008821">
    <property type="term" value="F:crossover junction DNA endonuclease activity"/>
    <property type="evidence" value="ECO:0007669"/>
    <property type="project" value="UniProtKB-UniRule"/>
</dbReference>
<dbReference type="GO" id="GO:0003677">
    <property type="term" value="F:DNA binding"/>
    <property type="evidence" value="ECO:0007669"/>
    <property type="project" value="UniProtKB-KW"/>
</dbReference>
<feature type="active site" evidence="13">
    <location>
        <position position="139"/>
    </location>
</feature>
<dbReference type="CDD" id="cd16962">
    <property type="entry name" value="RuvC"/>
    <property type="match status" value="1"/>
</dbReference>
<keyword evidence="5 13" id="KW-0255">Endonuclease</keyword>
<proteinExistence type="inferred from homology"/>
<evidence type="ECO:0000256" key="8">
    <source>
        <dbReference type="ARBA" id="ARBA00022842"/>
    </source>
</evidence>
<dbReference type="AlphaFoldDB" id="A0A0G0VN39"/>
<dbReference type="GO" id="GO:0000287">
    <property type="term" value="F:magnesium ion binding"/>
    <property type="evidence" value="ECO:0007669"/>
    <property type="project" value="UniProtKB-UniRule"/>
</dbReference>
<gene>
    <name evidence="13" type="primary">ruvC</name>
    <name evidence="15" type="ORF">UU54_C0012G0001</name>
</gene>
<dbReference type="Proteomes" id="UP000033903">
    <property type="component" value="Unassembled WGS sequence"/>
</dbReference>
<protein>
    <recommendedName>
        <fullName evidence="13 14">Crossover junction endodeoxyribonuclease RuvC</fullName>
        <ecNumber evidence="13 14">3.1.21.10</ecNumber>
    </recommendedName>
    <alternativeName>
        <fullName evidence="13">Holliday junction nuclease RuvC</fullName>
    </alternativeName>
    <alternativeName>
        <fullName evidence="13">Holliday junction resolvase RuvC</fullName>
    </alternativeName>
</protein>
<organism evidence="15 16">
    <name type="scientific">Candidatus Yanofskybacteria bacterium GW2011_GWA2_41_22</name>
    <dbReference type="NCBI Taxonomy" id="1619023"/>
    <lineage>
        <taxon>Bacteria</taxon>
        <taxon>Candidatus Yanofskyibacteriota</taxon>
    </lineage>
</organism>
<dbReference type="PRINTS" id="PR00696">
    <property type="entry name" value="RSOLVASERUVC"/>
</dbReference>
<evidence type="ECO:0000256" key="7">
    <source>
        <dbReference type="ARBA" id="ARBA00022801"/>
    </source>
</evidence>
<dbReference type="GO" id="GO:0048476">
    <property type="term" value="C:Holliday junction resolvase complex"/>
    <property type="evidence" value="ECO:0007669"/>
    <property type="project" value="UniProtKB-UniRule"/>
</dbReference>
<dbReference type="EC" id="3.1.21.10" evidence="13 14"/>
<evidence type="ECO:0000313" key="15">
    <source>
        <dbReference type="EMBL" id="KKS01052.1"/>
    </source>
</evidence>
<keyword evidence="6 13" id="KW-0227">DNA damage</keyword>
<evidence type="ECO:0000256" key="11">
    <source>
        <dbReference type="ARBA" id="ARBA00023204"/>
    </source>
</evidence>
<evidence type="ECO:0000256" key="4">
    <source>
        <dbReference type="ARBA" id="ARBA00022723"/>
    </source>
</evidence>
<dbReference type="NCBIfam" id="TIGR00228">
    <property type="entry name" value="ruvC"/>
    <property type="match status" value="1"/>
</dbReference>
<dbReference type="InterPro" id="IPR012337">
    <property type="entry name" value="RNaseH-like_sf"/>
</dbReference>
<dbReference type="PANTHER" id="PTHR30194:SF3">
    <property type="entry name" value="CROSSOVER JUNCTION ENDODEOXYRIBONUCLEASE RUVC"/>
    <property type="match status" value="1"/>
</dbReference>
<keyword evidence="2 13" id="KW-0963">Cytoplasm</keyword>
<evidence type="ECO:0000313" key="16">
    <source>
        <dbReference type="Proteomes" id="UP000033903"/>
    </source>
</evidence>
<evidence type="ECO:0000256" key="5">
    <source>
        <dbReference type="ARBA" id="ARBA00022759"/>
    </source>
</evidence>
<dbReference type="EMBL" id="LCBA01000012">
    <property type="protein sequence ID" value="KKS01052.1"/>
    <property type="molecule type" value="Genomic_DNA"/>
</dbReference>
<dbReference type="FunFam" id="3.30.420.10:FF:000002">
    <property type="entry name" value="Crossover junction endodeoxyribonuclease RuvC"/>
    <property type="match status" value="1"/>
</dbReference>
<sequence>MIILGIDPGTTQIGFGIIEKKNNKLACVVYGIIKNTGKDKPRDYQNTAERLSDLIKKYSPDLTSVERLFMFKNQKTVMAVSEMRGVIMLTLANHGLPIYEFTPLQVKQAVSSYGRADKKQVENMVRLILGLKEKIRPDDAADALAIAICCANSYNWQQG</sequence>
<evidence type="ECO:0000256" key="6">
    <source>
        <dbReference type="ARBA" id="ARBA00022763"/>
    </source>
</evidence>
<feature type="active site" evidence="13">
    <location>
        <position position="66"/>
    </location>
</feature>
<evidence type="ECO:0000256" key="9">
    <source>
        <dbReference type="ARBA" id="ARBA00023125"/>
    </source>
</evidence>
<comment type="cofactor">
    <cofactor evidence="13">
        <name>Mg(2+)</name>
        <dbReference type="ChEBI" id="CHEBI:18420"/>
    </cofactor>
    <text evidence="13">Binds 2 Mg(2+) ion per subunit.</text>
</comment>
<accession>A0A0G0VN39</accession>
<evidence type="ECO:0000256" key="14">
    <source>
        <dbReference type="NCBIfam" id="TIGR00228"/>
    </source>
</evidence>
<evidence type="ECO:0000256" key="10">
    <source>
        <dbReference type="ARBA" id="ARBA00023172"/>
    </source>
</evidence>
<feature type="binding site" evidence="13">
    <location>
        <position position="66"/>
    </location>
    <ligand>
        <name>Mg(2+)</name>
        <dbReference type="ChEBI" id="CHEBI:18420"/>
        <label>2</label>
    </ligand>
</feature>
<comment type="catalytic activity">
    <reaction evidence="12 13">
        <text>Endonucleolytic cleavage at a junction such as a reciprocal single-stranded crossover between two homologous DNA duplexes (Holliday junction).</text>
        <dbReference type="EC" id="3.1.21.10"/>
    </reaction>
</comment>
<evidence type="ECO:0000256" key="13">
    <source>
        <dbReference type="HAMAP-Rule" id="MF_00034"/>
    </source>
</evidence>
<comment type="subcellular location">
    <subcellularLocation>
        <location evidence="13">Cytoplasm</location>
    </subcellularLocation>
</comment>
<feature type="binding site" evidence="13">
    <location>
        <position position="139"/>
    </location>
    <ligand>
        <name>Mg(2+)</name>
        <dbReference type="ChEBI" id="CHEBI:18420"/>
        <label>1</label>
    </ligand>
</feature>
<comment type="function">
    <text evidence="13">The RuvA-RuvB-RuvC complex processes Holliday junction (HJ) DNA during genetic recombination and DNA repair. Endonuclease that resolves HJ intermediates. Cleaves cruciform DNA by making single-stranded nicks across the HJ at symmetrical positions within the homologous arms, yielding a 5'-phosphate and a 3'-hydroxyl group; requires a central core of homology in the junction. The consensus cleavage sequence is 5'-(A/T)TT(C/G)-3'. Cleavage occurs on the 3'-side of the TT dinucleotide at the point of strand exchange. HJ branch migration catalyzed by RuvA-RuvB allows RuvC to scan DNA until it finds its consensus sequence, where it cleaves and resolves the cruciform DNA.</text>
</comment>
<keyword evidence="10 13" id="KW-0233">DNA recombination</keyword>
<evidence type="ECO:0000256" key="2">
    <source>
        <dbReference type="ARBA" id="ARBA00022490"/>
    </source>
</evidence>
<comment type="caution">
    <text evidence="15">The sequence shown here is derived from an EMBL/GenBank/DDBJ whole genome shotgun (WGS) entry which is preliminary data.</text>
</comment>
<dbReference type="GO" id="GO:0006281">
    <property type="term" value="P:DNA repair"/>
    <property type="evidence" value="ECO:0007669"/>
    <property type="project" value="UniProtKB-UniRule"/>
</dbReference>
<reference evidence="15 16" key="1">
    <citation type="journal article" date="2015" name="Nature">
        <title>rRNA introns, odd ribosomes, and small enigmatic genomes across a large radiation of phyla.</title>
        <authorList>
            <person name="Brown C.T."/>
            <person name="Hug L.A."/>
            <person name="Thomas B.C."/>
            <person name="Sharon I."/>
            <person name="Castelle C.J."/>
            <person name="Singh A."/>
            <person name="Wilkins M.J."/>
            <person name="Williams K.H."/>
            <person name="Banfield J.F."/>
        </authorList>
    </citation>
    <scope>NUCLEOTIDE SEQUENCE [LARGE SCALE GENOMIC DNA]</scope>
</reference>
<dbReference type="InterPro" id="IPR036397">
    <property type="entry name" value="RNaseH_sf"/>
</dbReference>
<comment type="similarity">
    <text evidence="1 13">Belongs to the RuvC family.</text>
</comment>
<dbReference type="GO" id="GO:0006310">
    <property type="term" value="P:DNA recombination"/>
    <property type="evidence" value="ECO:0007669"/>
    <property type="project" value="UniProtKB-UniRule"/>
</dbReference>
<keyword evidence="7 13" id="KW-0378">Hydrolase</keyword>
<keyword evidence="3 13" id="KW-0540">Nuclease</keyword>
<keyword evidence="8 13" id="KW-0460">Magnesium</keyword>
<dbReference type="HAMAP" id="MF_00034">
    <property type="entry name" value="RuvC"/>
    <property type="match status" value="1"/>
</dbReference>
<dbReference type="Pfam" id="PF02075">
    <property type="entry name" value="RuvC"/>
    <property type="match status" value="1"/>
</dbReference>
<evidence type="ECO:0000256" key="3">
    <source>
        <dbReference type="ARBA" id="ARBA00022722"/>
    </source>
</evidence>
<dbReference type="GO" id="GO:0005737">
    <property type="term" value="C:cytoplasm"/>
    <property type="evidence" value="ECO:0007669"/>
    <property type="project" value="UniProtKB-SubCell"/>
</dbReference>
<dbReference type="InterPro" id="IPR002176">
    <property type="entry name" value="X-over_junc_endoDNase_RuvC"/>
</dbReference>
<keyword evidence="9 13" id="KW-0238">DNA-binding</keyword>
<dbReference type="Gene3D" id="3.30.420.10">
    <property type="entry name" value="Ribonuclease H-like superfamily/Ribonuclease H"/>
    <property type="match status" value="1"/>
</dbReference>
<name>A0A0G0VN39_9BACT</name>
<feature type="binding site" evidence="13">
    <location>
        <position position="7"/>
    </location>
    <ligand>
        <name>Mg(2+)</name>
        <dbReference type="ChEBI" id="CHEBI:18420"/>
        <label>1</label>
    </ligand>
</feature>
<dbReference type="PATRIC" id="fig|1619023.3.peg.250"/>
<keyword evidence="11 13" id="KW-0234">DNA repair</keyword>
<comment type="subunit">
    <text evidence="13">Homodimer which binds Holliday junction (HJ) DNA. The HJ becomes 2-fold symmetrical on binding to RuvC with unstacked arms; it has a different conformation from HJ DNA in complex with RuvA. In the full resolvosome a probable DNA-RuvA(4)-RuvB(12)-RuvC(2) complex forms which resolves the HJ.</text>
</comment>
<keyword evidence="4 13" id="KW-0479">Metal-binding</keyword>
<dbReference type="SUPFAM" id="SSF53098">
    <property type="entry name" value="Ribonuclease H-like"/>
    <property type="match status" value="1"/>
</dbReference>
<evidence type="ECO:0000256" key="1">
    <source>
        <dbReference type="ARBA" id="ARBA00009518"/>
    </source>
</evidence>
<dbReference type="PANTHER" id="PTHR30194">
    <property type="entry name" value="CROSSOVER JUNCTION ENDODEOXYRIBONUCLEASE RUVC"/>
    <property type="match status" value="1"/>
</dbReference>
<evidence type="ECO:0000256" key="12">
    <source>
        <dbReference type="ARBA" id="ARBA00029354"/>
    </source>
</evidence>
<dbReference type="NCBIfam" id="NF000711">
    <property type="entry name" value="PRK00039.2-1"/>
    <property type="match status" value="1"/>
</dbReference>